<evidence type="ECO:0000313" key="2">
    <source>
        <dbReference type="Proteomes" id="UP000004893"/>
    </source>
</evidence>
<dbReference type="Proteomes" id="UP000004893">
    <property type="component" value="Unassembled WGS sequence"/>
</dbReference>
<protein>
    <submittedName>
        <fullName evidence="1">Stage III sporulation protein AB</fullName>
    </submittedName>
</protein>
<sequence length="130" mass="14676">MMKIAGALLLTAGTTLMGMRAASGIQDEYRQIQYLQQIMYLLLSEIRYSRAYLGEAFLHIGGQVREPYSKWLAQMSRRMDSRDEGIFSDIWENSAEEYLADSGLPGEEISRLKALGTRLGAADMDMQLKT</sequence>
<dbReference type="HOGENOM" id="CLU_120887_0_0_9"/>
<dbReference type="InterPro" id="IPR014198">
    <property type="entry name" value="Spore_III_AB"/>
</dbReference>
<comment type="caution">
    <text evidence="1">The sequence shown here is derived from an EMBL/GenBank/DDBJ whole genome shotgun (WGS) entry which is preliminary data.</text>
</comment>
<dbReference type="Pfam" id="PF09548">
    <property type="entry name" value="Spore_III_AB"/>
    <property type="match status" value="1"/>
</dbReference>
<gene>
    <name evidence="1" type="ORF">CLOHYLEM_06724</name>
</gene>
<name>C0C3R2_9FIRM</name>
<dbReference type="RefSeq" id="WP_006444083.1">
    <property type="nucleotide sequence ID" value="NZ_GG657759.1"/>
</dbReference>
<accession>C0C3R2</accession>
<organism evidence="1 2">
    <name type="scientific">[Clostridium] hylemonae DSM 15053</name>
    <dbReference type="NCBI Taxonomy" id="553973"/>
    <lineage>
        <taxon>Bacteria</taxon>
        <taxon>Bacillati</taxon>
        <taxon>Bacillota</taxon>
        <taxon>Clostridia</taxon>
        <taxon>Lachnospirales</taxon>
        <taxon>Lachnospiraceae</taxon>
    </lineage>
</organism>
<keyword evidence="2" id="KW-1185">Reference proteome</keyword>
<dbReference type="STRING" id="553973.CLOHYLEM_06724"/>
<feature type="non-terminal residue" evidence="1">
    <location>
        <position position="130"/>
    </location>
</feature>
<reference evidence="1" key="2">
    <citation type="submission" date="2013-06" db="EMBL/GenBank/DDBJ databases">
        <title>Draft genome sequence of Clostridium hylemonae (DSM 15053).</title>
        <authorList>
            <person name="Sudarsanam P."/>
            <person name="Ley R."/>
            <person name="Guruge J."/>
            <person name="Turnbaugh P.J."/>
            <person name="Mahowald M."/>
            <person name="Liep D."/>
            <person name="Gordon J."/>
        </authorList>
    </citation>
    <scope>NUCLEOTIDE SEQUENCE</scope>
    <source>
        <strain evidence="1">DSM 15053</strain>
    </source>
</reference>
<evidence type="ECO:0000313" key="1">
    <source>
        <dbReference type="EMBL" id="EEG73254.1"/>
    </source>
</evidence>
<reference evidence="1" key="1">
    <citation type="submission" date="2009-02" db="EMBL/GenBank/DDBJ databases">
        <authorList>
            <person name="Fulton L."/>
            <person name="Clifton S."/>
            <person name="Fulton B."/>
            <person name="Xu J."/>
            <person name="Minx P."/>
            <person name="Pepin K.H."/>
            <person name="Johnson M."/>
            <person name="Bhonagiri V."/>
            <person name="Nash W.E."/>
            <person name="Mardis E.R."/>
            <person name="Wilson R.K."/>
        </authorList>
    </citation>
    <scope>NUCLEOTIDE SEQUENCE [LARGE SCALE GENOMIC DNA]</scope>
    <source>
        <strain evidence="1">DSM 15053</strain>
    </source>
</reference>
<dbReference type="EMBL" id="ABYI02000029">
    <property type="protein sequence ID" value="EEG73254.1"/>
    <property type="molecule type" value="Genomic_DNA"/>
</dbReference>
<dbReference type="AlphaFoldDB" id="C0C3R2"/>
<proteinExistence type="predicted"/>